<gene>
    <name evidence="1" type="ORF">GCM10009039_33130</name>
</gene>
<accession>A0A830FQX3</accession>
<dbReference type="Proteomes" id="UP000607197">
    <property type="component" value="Unassembled WGS sequence"/>
</dbReference>
<dbReference type="RefSeq" id="WP_188980888.1">
    <property type="nucleotide sequence ID" value="NZ_BMPG01000007.1"/>
</dbReference>
<dbReference type="OrthoDB" id="306692at2157"/>
<evidence type="ECO:0000313" key="1">
    <source>
        <dbReference type="EMBL" id="GGL72533.1"/>
    </source>
</evidence>
<keyword evidence="2" id="KW-1185">Reference proteome</keyword>
<organism evidence="1 2">
    <name type="scientific">Halocalculus aciditolerans</name>
    <dbReference type="NCBI Taxonomy" id="1383812"/>
    <lineage>
        <taxon>Archaea</taxon>
        <taxon>Methanobacteriati</taxon>
        <taxon>Methanobacteriota</taxon>
        <taxon>Stenosarchaea group</taxon>
        <taxon>Halobacteria</taxon>
        <taxon>Halobacteriales</taxon>
        <taxon>Halobacteriaceae</taxon>
        <taxon>Halocalculus</taxon>
    </lineage>
</organism>
<comment type="caution">
    <text evidence="1">The sequence shown here is derived from an EMBL/GenBank/DDBJ whole genome shotgun (WGS) entry which is preliminary data.</text>
</comment>
<name>A0A830FQX3_9EURY</name>
<proteinExistence type="predicted"/>
<sequence>MFTDQIDADAASPADVRAQYEATLETVLDDVGVDAAAAETGIDADRLDAIRAGESAGITVTEAAEILALTDDWPDAETLKLEVQDHVMLEMSSAIVDVESLAAAIDDDLDAKEVQQRVEGRHPMTIGEYARITHHLAAENPW</sequence>
<evidence type="ECO:0000313" key="2">
    <source>
        <dbReference type="Proteomes" id="UP000607197"/>
    </source>
</evidence>
<dbReference type="AlphaFoldDB" id="A0A830FQX3"/>
<protein>
    <submittedName>
        <fullName evidence="1">Uncharacterized protein</fullName>
    </submittedName>
</protein>
<dbReference type="EMBL" id="BMPG01000007">
    <property type="protein sequence ID" value="GGL72533.1"/>
    <property type="molecule type" value="Genomic_DNA"/>
</dbReference>
<dbReference type="InterPro" id="IPR043809">
    <property type="entry name" value="DUF5791"/>
</dbReference>
<reference evidence="1" key="2">
    <citation type="submission" date="2020-09" db="EMBL/GenBank/DDBJ databases">
        <authorList>
            <person name="Sun Q."/>
            <person name="Ohkuma M."/>
        </authorList>
    </citation>
    <scope>NUCLEOTIDE SEQUENCE</scope>
    <source>
        <strain evidence="1">JCM 19596</strain>
    </source>
</reference>
<dbReference type="Pfam" id="PF19104">
    <property type="entry name" value="DUF5791"/>
    <property type="match status" value="1"/>
</dbReference>
<reference evidence="1" key="1">
    <citation type="journal article" date="2014" name="Int. J. Syst. Evol. Microbiol.">
        <title>Complete genome sequence of Corynebacterium casei LMG S-19264T (=DSM 44701T), isolated from a smear-ripened cheese.</title>
        <authorList>
            <consortium name="US DOE Joint Genome Institute (JGI-PGF)"/>
            <person name="Walter F."/>
            <person name="Albersmeier A."/>
            <person name="Kalinowski J."/>
            <person name="Ruckert C."/>
        </authorList>
    </citation>
    <scope>NUCLEOTIDE SEQUENCE</scope>
    <source>
        <strain evidence="1">JCM 19596</strain>
    </source>
</reference>